<evidence type="ECO:0000313" key="2">
    <source>
        <dbReference type="Proteomes" id="UP000502665"/>
    </source>
</evidence>
<reference evidence="1" key="1">
    <citation type="submission" date="2020-03" db="EMBL/GenBank/DDBJ databases">
        <title>Molecular networking-based the target discovery of potent antiproliferative macrolactams: 5/6/7/16 polycyclic ansamycins and glycosylated trienomycin from Streptomyces cacaoi subsp. asoensis.</title>
        <authorList>
            <person name="Liu L.-L."/>
        </authorList>
    </citation>
    <scope>NUCLEOTIDE SEQUENCE [LARGE SCALE GENOMIC DNA]</scope>
    <source>
        <strain evidence="1">H2S5</strain>
    </source>
</reference>
<dbReference type="Proteomes" id="UP000502665">
    <property type="component" value="Chromosome"/>
</dbReference>
<keyword evidence="2" id="KW-1185">Reference proteome</keyword>
<evidence type="ECO:0000313" key="1">
    <source>
        <dbReference type="EMBL" id="QJT01792.1"/>
    </source>
</evidence>
<accession>A0A6M4WPJ6</accession>
<dbReference type="RefSeq" id="WP_171397347.1">
    <property type="nucleotide sequence ID" value="NZ_CP049838.1"/>
</dbReference>
<gene>
    <name evidence="1" type="ORF">G9272_16970</name>
</gene>
<proteinExistence type="predicted"/>
<organism evidence="1 2">
    <name type="scientific">Streptomyces asoensis</name>
    <dbReference type="NCBI Taxonomy" id="249586"/>
    <lineage>
        <taxon>Bacteria</taxon>
        <taxon>Bacillati</taxon>
        <taxon>Actinomycetota</taxon>
        <taxon>Actinomycetes</taxon>
        <taxon>Kitasatosporales</taxon>
        <taxon>Streptomycetaceae</taxon>
        <taxon>Streptomyces</taxon>
    </lineage>
</organism>
<sequence>MSQWPQIFAGDLLDADLLMSMVPLDARKSVSTSRASNIVVAADPELVLTVAANAEYRIEFYFRISGDPAADMDIKFTVPSGATGSYTVTGRLAGTSVADSDARTSTRIAFGVETQFSTPSTAAAQANHGAGRLITINGGTVSIDWAQTVSNGTASVMEADSWISLRRIA</sequence>
<protein>
    <submittedName>
        <fullName evidence="1">Uncharacterized protein</fullName>
    </submittedName>
</protein>
<dbReference type="EMBL" id="CP049838">
    <property type="protein sequence ID" value="QJT01792.1"/>
    <property type="molecule type" value="Genomic_DNA"/>
</dbReference>
<name>A0A6M4WPJ6_9ACTN</name>
<dbReference type="AlphaFoldDB" id="A0A6M4WPJ6"/>